<reference evidence="1 2" key="1">
    <citation type="submission" date="2019-03" db="EMBL/GenBank/DDBJ databases">
        <title>Diversity of the mouse oral microbiome.</title>
        <authorList>
            <person name="Joseph S."/>
            <person name="Aduse-Opoku J."/>
            <person name="Curtis M."/>
            <person name="Wade W."/>
            <person name="Hashim A."/>
        </authorList>
    </citation>
    <scope>NUCLEOTIDE SEQUENCE [LARGE SCALE GENOMIC DNA]</scope>
    <source>
        <strain evidence="2">irhom_31</strain>
    </source>
</reference>
<organism evidence="1 2">
    <name type="scientific">Rothia nasimurium</name>
    <dbReference type="NCBI Taxonomy" id="85336"/>
    <lineage>
        <taxon>Bacteria</taxon>
        <taxon>Bacillati</taxon>
        <taxon>Actinomycetota</taxon>
        <taxon>Actinomycetes</taxon>
        <taxon>Micrococcales</taxon>
        <taxon>Micrococcaceae</taxon>
        <taxon>Rothia</taxon>
    </lineage>
</organism>
<dbReference type="AlphaFoldDB" id="A0A4Y9F533"/>
<dbReference type="OrthoDB" id="3233171at2"/>
<dbReference type="RefSeq" id="WP_135011554.1">
    <property type="nucleotide sequence ID" value="NZ_JADGLK010000008.1"/>
</dbReference>
<comment type="caution">
    <text evidence="1">The sequence shown here is derived from an EMBL/GenBank/DDBJ whole genome shotgun (WGS) entry which is preliminary data.</text>
</comment>
<name>A0A4Y9F533_9MICC</name>
<evidence type="ECO:0000313" key="1">
    <source>
        <dbReference type="EMBL" id="TFU23365.1"/>
    </source>
</evidence>
<dbReference type="EMBL" id="SPQC01000008">
    <property type="protein sequence ID" value="TFU23365.1"/>
    <property type="molecule type" value="Genomic_DNA"/>
</dbReference>
<sequence length="78" mass="8721">MVINFTESAARHGISEEDALYAATHAVEKKPIIDRRGNKAILFIGPPHGQTNRLIEVIASFDGKDFLIYHAMDTGRRK</sequence>
<proteinExistence type="predicted"/>
<accession>A0A4Y9F533</accession>
<gene>
    <name evidence="1" type="ORF">E4U03_03225</name>
</gene>
<dbReference type="Proteomes" id="UP000297951">
    <property type="component" value="Unassembled WGS sequence"/>
</dbReference>
<protein>
    <submittedName>
        <fullName evidence="1">Toxin</fullName>
    </submittedName>
</protein>
<evidence type="ECO:0000313" key="2">
    <source>
        <dbReference type="Proteomes" id="UP000297951"/>
    </source>
</evidence>